<comment type="caution">
    <text evidence="14">The sequence shown here is derived from an EMBL/GenBank/DDBJ whole genome shotgun (WGS) entry which is preliminary data.</text>
</comment>
<keyword evidence="5 14" id="KW-0808">Transferase</keyword>
<dbReference type="GO" id="GO:0003848">
    <property type="term" value="F:2-amino-4-hydroxy-6-hydroxymethyldihydropteridine diphosphokinase activity"/>
    <property type="evidence" value="ECO:0007669"/>
    <property type="project" value="UniProtKB-EC"/>
</dbReference>
<keyword evidence="6" id="KW-0547">Nucleotide-binding</keyword>
<dbReference type="UniPathway" id="UPA00077">
    <property type="reaction ID" value="UER00155"/>
</dbReference>
<organism evidence="14 15">
    <name type="scientific">Pedobacter petrophilus</name>
    <dbReference type="NCBI Taxonomy" id="1908241"/>
    <lineage>
        <taxon>Bacteria</taxon>
        <taxon>Pseudomonadati</taxon>
        <taxon>Bacteroidota</taxon>
        <taxon>Sphingobacteriia</taxon>
        <taxon>Sphingobacteriales</taxon>
        <taxon>Sphingobacteriaceae</taxon>
        <taxon>Pedobacter</taxon>
    </lineage>
</organism>
<evidence type="ECO:0000256" key="9">
    <source>
        <dbReference type="ARBA" id="ARBA00022909"/>
    </source>
</evidence>
<keyword evidence="7 14" id="KW-0418">Kinase</keyword>
<dbReference type="Pfam" id="PF01288">
    <property type="entry name" value="HPPK"/>
    <property type="match status" value="1"/>
</dbReference>
<evidence type="ECO:0000256" key="10">
    <source>
        <dbReference type="ARBA" id="ARBA00029409"/>
    </source>
</evidence>
<dbReference type="Gene3D" id="3.30.70.560">
    <property type="entry name" value="7,8-Dihydro-6-hydroxymethylpterin-pyrophosphokinase HPPK"/>
    <property type="match status" value="1"/>
</dbReference>
<comment type="pathway">
    <text evidence="1">Cofactor biosynthesis; tetrahydrofolate biosynthesis; 2-amino-4-hydroxy-6-hydroxymethyl-7,8-dihydropteridine diphosphate from 7,8-dihydroneopterin triphosphate: step 4/4.</text>
</comment>
<dbReference type="GO" id="GO:0046654">
    <property type="term" value="P:tetrahydrofolate biosynthetic process"/>
    <property type="evidence" value="ECO:0007669"/>
    <property type="project" value="UniProtKB-UniPathway"/>
</dbReference>
<dbReference type="NCBIfam" id="TIGR01498">
    <property type="entry name" value="folK"/>
    <property type="match status" value="1"/>
</dbReference>
<dbReference type="InterPro" id="IPR035907">
    <property type="entry name" value="Hppk_sf"/>
</dbReference>
<evidence type="ECO:0000256" key="5">
    <source>
        <dbReference type="ARBA" id="ARBA00022679"/>
    </source>
</evidence>
<gene>
    <name evidence="14" type="primary">folK</name>
    <name evidence="14" type="ORF">GJU39_18525</name>
</gene>
<dbReference type="RefSeq" id="WP_154282489.1">
    <property type="nucleotide sequence ID" value="NZ_JBHUJQ010000001.1"/>
</dbReference>
<accession>A0A7K0G4B8</accession>
<proteinExistence type="inferred from homology"/>
<evidence type="ECO:0000259" key="13">
    <source>
        <dbReference type="PROSITE" id="PS00794"/>
    </source>
</evidence>
<dbReference type="GO" id="GO:0046656">
    <property type="term" value="P:folic acid biosynthetic process"/>
    <property type="evidence" value="ECO:0007669"/>
    <property type="project" value="UniProtKB-KW"/>
</dbReference>
<dbReference type="InterPro" id="IPR000550">
    <property type="entry name" value="Hppk"/>
</dbReference>
<evidence type="ECO:0000256" key="12">
    <source>
        <dbReference type="ARBA" id="ARBA00033413"/>
    </source>
</evidence>
<evidence type="ECO:0000256" key="3">
    <source>
        <dbReference type="ARBA" id="ARBA00013253"/>
    </source>
</evidence>
<name>A0A7K0G4B8_9SPHI</name>
<dbReference type="SUPFAM" id="SSF55083">
    <property type="entry name" value="6-hydroxymethyl-7,8-dihydropterin pyrophosphokinase, HPPK"/>
    <property type="match status" value="1"/>
</dbReference>
<keyword evidence="8" id="KW-0067">ATP-binding</keyword>
<comment type="function">
    <text evidence="10">Catalyzes the transfer of pyrophosphate from adenosine triphosphate (ATP) to 6-hydroxymethyl-7,8-dihydropterin, an enzymatic step in folate biosynthesis pathway.</text>
</comment>
<dbReference type="PANTHER" id="PTHR43071:SF1">
    <property type="entry name" value="2-AMINO-4-HYDROXY-6-HYDROXYMETHYLDIHYDROPTERIDINE PYROPHOSPHOKINASE"/>
    <property type="match status" value="1"/>
</dbReference>
<dbReference type="EMBL" id="WKKH01000039">
    <property type="protein sequence ID" value="MRX78079.1"/>
    <property type="molecule type" value="Genomic_DNA"/>
</dbReference>
<evidence type="ECO:0000313" key="15">
    <source>
        <dbReference type="Proteomes" id="UP000487757"/>
    </source>
</evidence>
<dbReference type="GO" id="GO:0016301">
    <property type="term" value="F:kinase activity"/>
    <property type="evidence" value="ECO:0007669"/>
    <property type="project" value="UniProtKB-KW"/>
</dbReference>
<evidence type="ECO:0000256" key="6">
    <source>
        <dbReference type="ARBA" id="ARBA00022741"/>
    </source>
</evidence>
<dbReference type="CDD" id="cd00483">
    <property type="entry name" value="HPPK"/>
    <property type="match status" value="1"/>
</dbReference>
<evidence type="ECO:0000313" key="14">
    <source>
        <dbReference type="EMBL" id="MRX78079.1"/>
    </source>
</evidence>
<dbReference type="Proteomes" id="UP000487757">
    <property type="component" value="Unassembled WGS sequence"/>
</dbReference>
<dbReference type="PANTHER" id="PTHR43071">
    <property type="entry name" value="2-AMINO-4-HYDROXY-6-HYDROXYMETHYLDIHYDROPTERIDINE PYROPHOSPHOKINASE"/>
    <property type="match status" value="1"/>
</dbReference>
<comment type="similarity">
    <text evidence="2">Belongs to the HPPK family.</text>
</comment>
<feature type="domain" description="7,8-dihydro-6-hydroxymethylpterin-pyrophosphokinase" evidence="13">
    <location>
        <begin position="95"/>
        <end position="106"/>
    </location>
</feature>
<keyword evidence="15" id="KW-1185">Reference proteome</keyword>
<protein>
    <recommendedName>
        <fullName evidence="4">2-amino-4-hydroxy-6-hydroxymethyldihydropteridine pyrophosphokinase</fullName>
        <ecNumber evidence="3">2.7.6.3</ecNumber>
    </recommendedName>
    <alternativeName>
        <fullName evidence="11">6-hydroxymethyl-7,8-dihydropterin pyrophosphokinase</fullName>
    </alternativeName>
    <alternativeName>
        <fullName evidence="12">7,8-dihydro-6-hydroxymethylpterin-pyrophosphokinase</fullName>
    </alternativeName>
</protein>
<dbReference type="OrthoDB" id="9808041at2"/>
<evidence type="ECO:0000256" key="11">
    <source>
        <dbReference type="ARBA" id="ARBA00029766"/>
    </source>
</evidence>
<evidence type="ECO:0000256" key="4">
    <source>
        <dbReference type="ARBA" id="ARBA00016218"/>
    </source>
</evidence>
<evidence type="ECO:0000256" key="7">
    <source>
        <dbReference type="ARBA" id="ARBA00022777"/>
    </source>
</evidence>
<dbReference type="EC" id="2.7.6.3" evidence="3"/>
<evidence type="ECO:0000256" key="8">
    <source>
        <dbReference type="ARBA" id="ARBA00022840"/>
    </source>
</evidence>
<dbReference type="GO" id="GO:0005524">
    <property type="term" value="F:ATP binding"/>
    <property type="evidence" value="ECO:0007669"/>
    <property type="project" value="UniProtKB-KW"/>
</dbReference>
<keyword evidence="9" id="KW-0289">Folate biosynthesis</keyword>
<dbReference type="PROSITE" id="PS00794">
    <property type="entry name" value="HPPK"/>
    <property type="match status" value="1"/>
</dbReference>
<reference evidence="14 15" key="1">
    <citation type="submission" date="2019-11" db="EMBL/GenBank/DDBJ databases">
        <title>Pedobacter petrophilus genome.</title>
        <authorList>
            <person name="Feldbauer M.J."/>
            <person name="Newman J.D."/>
        </authorList>
    </citation>
    <scope>NUCLEOTIDE SEQUENCE [LARGE SCALE GENOMIC DNA]</scope>
    <source>
        <strain evidence="14 15">LMG 29686</strain>
    </source>
</reference>
<evidence type="ECO:0000256" key="1">
    <source>
        <dbReference type="ARBA" id="ARBA00005051"/>
    </source>
</evidence>
<dbReference type="AlphaFoldDB" id="A0A7K0G4B8"/>
<evidence type="ECO:0000256" key="2">
    <source>
        <dbReference type="ARBA" id="ARBA00005810"/>
    </source>
</evidence>
<sequence length="168" mass="18805">MMLNKALEYTAVYLLLGGNLGNREENLEQAISLIGANMGKLEAISSVYETAAWGKNDQPSFLNQAVAVKTNLTAVQVLENALNIEQTLGRVRKEKWGARLIDIDLIFFGNEVIDIENLLQVPHPQMQFRKFVMAPLAEIAPQMIHPVLGKTVLDIYENITDELTVRKL</sequence>